<feature type="non-terminal residue" evidence="2">
    <location>
        <position position="1"/>
    </location>
</feature>
<accession>A0ABN9S3Q6</accession>
<evidence type="ECO:0000313" key="2">
    <source>
        <dbReference type="EMBL" id="CAK0826402.1"/>
    </source>
</evidence>
<sequence>QARWLGPAPHAASPRASLSGRRARGPPRPRGGGARRAGMALSPVRIRAPWLQLERGEGGALQRSLCAVPAAPSVVEAPARLGRSTLRCLLWRGLAALCTVAALSLLLSRAVGRQGGDGGEEFELLFEGEVPNEDFVIHAGSVCFGVSESEADLAGYLRLEVESDKDLRAIRGGREQCTEWMVEDSLLLPEESDPRGLAFLWPNLSVPLHGDLGPGLVEFQEEPVGFASWGGTICGFEEYQLGNEPQFRATFDDTALRSQGRLIYVPSRGFLPVLLDGRKQVLVQKRPYFVPFQGVGHGLRYQPSVFSRGEGLGELVLPGSVVMGFACLDSEFVWAPEGGYLPLSIHGAPALIPMAGTRDDLPQVRGSLSWMLFDDQEVHWGSLQNRFNESTFDEKARASSSIFTFPAPPWNANVNQHTPKIREKFARHWHIVLAGTRLRQDQPRSRYRVSARKHLSSFGSNSYHPEKCPRASPLAWLRRVGRQGYDSFIAD</sequence>
<keyword evidence="3" id="KW-1185">Reference proteome</keyword>
<evidence type="ECO:0008006" key="4">
    <source>
        <dbReference type="Google" id="ProtNLM"/>
    </source>
</evidence>
<evidence type="ECO:0000256" key="1">
    <source>
        <dbReference type="SAM" id="MobiDB-lite"/>
    </source>
</evidence>
<gene>
    <name evidence="2" type="ORF">PCOR1329_LOCUS26258</name>
</gene>
<comment type="caution">
    <text evidence="2">The sequence shown here is derived from an EMBL/GenBank/DDBJ whole genome shotgun (WGS) entry which is preliminary data.</text>
</comment>
<dbReference type="Proteomes" id="UP001189429">
    <property type="component" value="Unassembled WGS sequence"/>
</dbReference>
<organism evidence="2 3">
    <name type="scientific">Prorocentrum cordatum</name>
    <dbReference type="NCBI Taxonomy" id="2364126"/>
    <lineage>
        <taxon>Eukaryota</taxon>
        <taxon>Sar</taxon>
        <taxon>Alveolata</taxon>
        <taxon>Dinophyceae</taxon>
        <taxon>Prorocentrales</taxon>
        <taxon>Prorocentraceae</taxon>
        <taxon>Prorocentrum</taxon>
    </lineage>
</organism>
<name>A0ABN9S3Q6_9DINO</name>
<proteinExistence type="predicted"/>
<feature type="region of interest" description="Disordered" evidence="1">
    <location>
        <begin position="1"/>
        <end position="38"/>
    </location>
</feature>
<dbReference type="EMBL" id="CAUYUJ010009307">
    <property type="protein sequence ID" value="CAK0826402.1"/>
    <property type="molecule type" value="Genomic_DNA"/>
</dbReference>
<protein>
    <recommendedName>
        <fullName evidence="4">Beta-galactosidase</fullName>
    </recommendedName>
</protein>
<reference evidence="2" key="1">
    <citation type="submission" date="2023-10" db="EMBL/GenBank/DDBJ databases">
        <authorList>
            <person name="Chen Y."/>
            <person name="Shah S."/>
            <person name="Dougan E. K."/>
            <person name="Thang M."/>
            <person name="Chan C."/>
        </authorList>
    </citation>
    <scope>NUCLEOTIDE SEQUENCE [LARGE SCALE GENOMIC DNA]</scope>
</reference>
<evidence type="ECO:0000313" key="3">
    <source>
        <dbReference type="Proteomes" id="UP001189429"/>
    </source>
</evidence>